<dbReference type="VEuPathDB" id="VectorBase:ADIR007000"/>
<protein>
    <submittedName>
        <fullName evidence="1">Uncharacterized protein</fullName>
    </submittedName>
</protein>
<proteinExistence type="predicted"/>
<sequence>MVEPIVSLSANRSHVVHTDRKTVIARNWDDNKLQHKTFHVTLHGTTATEEC</sequence>
<reference evidence="1" key="2">
    <citation type="submission" date="2020-05" db="UniProtKB">
        <authorList>
            <consortium name="EnsemblMetazoa"/>
        </authorList>
    </citation>
    <scope>IDENTIFICATION</scope>
    <source>
        <strain evidence="1">WRAIR2</strain>
    </source>
</reference>
<accession>A0A182NH77</accession>
<dbReference type="AlphaFoldDB" id="A0A182NH77"/>
<name>A0A182NH77_9DIPT</name>
<evidence type="ECO:0000313" key="1">
    <source>
        <dbReference type="EnsemblMetazoa" id="ADIR007000-PA"/>
    </source>
</evidence>
<dbReference type="EnsemblMetazoa" id="ADIR007000-RA">
    <property type="protein sequence ID" value="ADIR007000-PA"/>
    <property type="gene ID" value="ADIR007000"/>
</dbReference>
<reference evidence="2" key="1">
    <citation type="submission" date="2013-03" db="EMBL/GenBank/DDBJ databases">
        <title>The Genome Sequence of Anopheles dirus WRAIR2.</title>
        <authorList>
            <consortium name="The Broad Institute Genomics Platform"/>
            <person name="Neafsey D.E."/>
            <person name="Walton C."/>
            <person name="Walker B."/>
            <person name="Young S.K."/>
            <person name="Zeng Q."/>
            <person name="Gargeya S."/>
            <person name="Fitzgerald M."/>
            <person name="Haas B."/>
            <person name="Abouelleil A."/>
            <person name="Allen A.W."/>
            <person name="Alvarado L."/>
            <person name="Arachchi H.M."/>
            <person name="Berlin A.M."/>
            <person name="Chapman S.B."/>
            <person name="Gainer-Dewar J."/>
            <person name="Goldberg J."/>
            <person name="Griggs A."/>
            <person name="Gujja S."/>
            <person name="Hansen M."/>
            <person name="Howarth C."/>
            <person name="Imamovic A."/>
            <person name="Ireland A."/>
            <person name="Larimer J."/>
            <person name="McCowan C."/>
            <person name="Murphy C."/>
            <person name="Pearson M."/>
            <person name="Poon T.W."/>
            <person name="Priest M."/>
            <person name="Roberts A."/>
            <person name="Saif S."/>
            <person name="Shea T."/>
            <person name="Sisk P."/>
            <person name="Sykes S."/>
            <person name="Wortman J."/>
            <person name="Nusbaum C."/>
            <person name="Birren B."/>
        </authorList>
    </citation>
    <scope>NUCLEOTIDE SEQUENCE [LARGE SCALE GENOMIC DNA]</scope>
    <source>
        <strain evidence="2">WRAIR2</strain>
    </source>
</reference>
<keyword evidence="2" id="KW-1185">Reference proteome</keyword>
<organism evidence="1 2">
    <name type="scientific">Anopheles dirus</name>
    <dbReference type="NCBI Taxonomy" id="7168"/>
    <lineage>
        <taxon>Eukaryota</taxon>
        <taxon>Metazoa</taxon>
        <taxon>Ecdysozoa</taxon>
        <taxon>Arthropoda</taxon>
        <taxon>Hexapoda</taxon>
        <taxon>Insecta</taxon>
        <taxon>Pterygota</taxon>
        <taxon>Neoptera</taxon>
        <taxon>Endopterygota</taxon>
        <taxon>Diptera</taxon>
        <taxon>Nematocera</taxon>
        <taxon>Culicoidea</taxon>
        <taxon>Culicidae</taxon>
        <taxon>Anophelinae</taxon>
        <taxon>Anopheles</taxon>
    </lineage>
</organism>
<evidence type="ECO:0000313" key="2">
    <source>
        <dbReference type="Proteomes" id="UP000075884"/>
    </source>
</evidence>
<dbReference type="Proteomes" id="UP000075884">
    <property type="component" value="Unassembled WGS sequence"/>
</dbReference>